<dbReference type="SMART" id="SM00235">
    <property type="entry name" value="ZnMc"/>
    <property type="match status" value="1"/>
</dbReference>
<keyword evidence="4" id="KW-1185">Reference proteome</keyword>
<feature type="binding site" evidence="1">
    <location>
        <position position="171"/>
    </location>
    <ligand>
        <name>Zn(2+)</name>
        <dbReference type="ChEBI" id="CHEBI:29105"/>
        <note>catalytic</note>
    </ligand>
</feature>
<feature type="domain" description="Peptidase M12A" evidence="2">
    <location>
        <begin position="79"/>
        <end position="270"/>
    </location>
</feature>
<keyword evidence="1" id="KW-0479">Metal-binding</keyword>
<dbReference type="CDD" id="cd04280">
    <property type="entry name" value="ZnMc_astacin_like"/>
    <property type="match status" value="1"/>
</dbReference>
<dbReference type="AlphaFoldDB" id="S9RTM4"/>
<dbReference type="GO" id="GO:0006508">
    <property type="term" value="P:proteolysis"/>
    <property type="evidence" value="ECO:0007669"/>
    <property type="project" value="UniProtKB-KW"/>
</dbReference>
<protein>
    <recommendedName>
        <fullName evidence="2">Peptidase M12A domain-containing protein</fullName>
    </recommendedName>
</protein>
<evidence type="ECO:0000313" key="4">
    <source>
        <dbReference type="Proteomes" id="UP000015351"/>
    </source>
</evidence>
<feature type="active site" evidence="1">
    <location>
        <position position="172"/>
    </location>
</feature>
<dbReference type="PATRIC" id="fig|1123360.3.peg.3003"/>
<dbReference type="NCBIfam" id="NF045530">
    <property type="entry name" value="LegP"/>
    <property type="match status" value="1"/>
</dbReference>
<dbReference type="InterPro" id="IPR034035">
    <property type="entry name" value="Astacin-like_dom"/>
</dbReference>
<gene>
    <name evidence="3" type="ORF">thalar_03031</name>
</gene>
<name>S9RTM4_9RHOB</name>
<keyword evidence="1" id="KW-0862">Zinc</keyword>
<feature type="binding site" evidence="1">
    <location>
        <position position="181"/>
    </location>
    <ligand>
        <name>Zn(2+)</name>
        <dbReference type="ChEBI" id="CHEBI:29105"/>
        <note>catalytic</note>
    </ligand>
</feature>
<sequence length="366" mass="40787">MLDSDETGEGYIFGQNFDYKPVKYAIVEDEDPDTGQTQKLAIFEGCIVLGTAEEVAANAAEVRQAADADPEDPDVSHGVGITGRRYRWPQGIVPYVIHPSLPNQSRVQQAIAHWQSKTKIRFVRRTSANASRYPDYVNFRVASGCWSYVGRRGGKQDIGLAGGCGLGATIHEIGHAVGLWHEQSREDRNSHVRINYANIQPGREHNFNQHITDGDDYGRYDYGSIMHYGATAFSRNGQPTIVPLQAGATIGQRSGLSAGDVAAVRAMYPNLEPSRSWLGTQFTGRLAGNQERTWFTHSWPAHWHVDWSVVPTSPMNGDIEFKTHVQLQTDSTRNFGSLLKYFITVKNRTGTPVDIEARYHVLGWVR</sequence>
<dbReference type="GO" id="GO:0004222">
    <property type="term" value="F:metalloendopeptidase activity"/>
    <property type="evidence" value="ECO:0007669"/>
    <property type="project" value="UniProtKB-UniRule"/>
</dbReference>
<dbReference type="InterPro" id="IPR006026">
    <property type="entry name" value="Peptidase_Metallo"/>
</dbReference>
<dbReference type="STRING" id="1123360.thalar_03031"/>
<proteinExistence type="predicted"/>
<feature type="binding site" evidence="1">
    <location>
        <position position="175"/>
    </location>
    <ligand>
        <name>Zn(2+)</name>
        <dbReference type="ChEBI" id="CHEBI:29105"/>
        <note>catalytic</note>
    </ligand>
</feature>
<dbReference type="eggNOG" id="COG3170">
    <property type="taxonomic scope" value="Bacteria"/>
</dbReference>
<reference evidence="4" key="1">
    <citation type="journal article" date="2013" name="Stand. Genomic Sci.">
        <title>Genome sequence of the Litoreibacter arenae type strain (DSM 19593(T)), a member of the Roseobacter clade isolated from sea sand.</title>
        <authorList>
            <person name="Riedel T."/>
            <person name="Fiebig A."/>
            <person name="Petersen J."/>
            <person name="Gronow S."/>
            <person name="Kyrpides N.C."/>
            <person name="Goker M."/>
            <person name="Klenk H.P."/>
        </authorList>
    </citation>
    <scope>NUCLEOTIDE SEQUENCE [LARGE SCALE GENOMIC DNA]</scope>
    <source>
        <strain evidence="4">DSM 19593</strain>
    </source>
</reference>
<dbReference type="EMBL" id="AONI01000015">
    <property type="protein sequence ID" value="EPX77309.1"/>
    <property type="molecule type" value="Genomic_DNA"/>
</dbReference>
<dbReference type="InterPro" id="IPR001506">
    <property type="entry name" value="Peptidase_M12A"/>
</dbReference>
<comment type="caution">
    <text evidence="3">The sequence shown here is derived from an EMBL/GenBank/DDBJ whole genome shotgun (WGS) entry which is preliminary data.</text>
</comment>
<evidence type="ECO:0000313" key="3">
    <source>
        <dbReference type="EMBL" id="EPX77309.1"/>
    </source>
</evidence>
<dbReference type="GO" id="GO:0008270">
    <property type="term" value="F:zinc ion binding"/>
    <property type="evidence" value="ECO:0007669"/>
    <property type="project" value="UniProtKB-UniRule"/>
</dbReference>
<accession>S9RTM4</accession>
<keyword evidence="1" id="KW-0645">Protease</keyword>
<keyword evidence="1" id="KW-0378">Hydrolase</keyword>
<dbReference type="Pfam" id="PF01400">
    <property type="entry name" value="Astacin"/>
    <property type="match status" value="1"/>
</dbReference>
<dbReference type="HOGENOM" id="CLU_756048_0_0_5"/>
<comment type="cofactor">
    <cofactor evidence="1">
        <name>Zn(2+)</name>
        <dbReference type="ChEBI" id="CHEBI:29105"/>
    </cofactor>
    <text evidence="1">Binds 1 zinc ion per subunit.</text>
</comment>
<dbReference type="Proteomes" id="UP000015351">
    <property type="component" value="Unassembled WGS sequence"/>
</dbReference>
<dbReference type="SUPFAM" id="SSF55486">
    <property type="entry name" value="Metalloproteases ('zincins'), catalytic domain"/>
    <property type="match status" value="1"/>
</dbReference>
<dbReference type="PANTHER" id="PTHR10127">
    <property type="entry name" value="DISCOIDIN, CUB, EGF, LAMININ , AND ZINC METALLOPROTEASE DOMAIN CONTAINING"/>
    <property type="match status" value="1"/>
</dbReference>
<keyword evidence="1" id="KW-0482">Metalloprotease</keyword>
<evidence type="ECO:0000259" key="2">
    <source>
        <dbReference type="PROSITE" id="PS51864"/>
    </source>
</evidence>
<dbReference type="Gene3D" id="3.40.390.10">
    <property type="entry name" value="Collagenase (Catalytic Domain)"/>
    <property type="match status" value="1"/>
</dbReference>
<dbReference type="PROSITE" id="PS51864">
    <property type="entry name" value="ASTACIN"/>
    <property type="match status" value="1"/>
</dbReference>
<dbReference type="PRINTS" id="PR00480">
    <property type="entry name" value="ASTACIN"/>
</dbReference>
<dbReference type="InterPro" id="IPR024079">
    <property type="entry name" value="MetalloPept_cat_dom_sf"/>
</dbReference>
<evidence type="ECO:0000256" key="1">
    <source>
        <dbReference type="PROSITE-ProRule" id="PRU01211"/>
    </source>
</evidence>
<dbReference type="PANTHER" id="PTHR10127:SF850">
    <property type="entry name" value="METALLOENDOPEPTIDASE"/>
    <property type="match status" value="1"/>
</dbReference>
<organism evidence="3 4">
    <name type="scientific">Litoreibacter arenae DSM 19593</name>
    <dbReference type="NCBI Taxonomy" id="1123360"/>
    <lineage>
        <taxon>Bacteria</taxon>
        <taxon>Pseudomonadati</taxon>
        <taxon>Pseudomonadota</taxon>
        <taxon>Alphaproteobacteria</taxon>
        <taxon>Rhodobacterales</taxon>
        <taxon>Roseobacteraceae</taxon>
        <taxon>Litoreibacter</taxon>
    </lineage>
</organism>
<comment type="caution">
    <text evidence="1">Lacks conserved residue(s) required for the propagation of feature annotation.</text>
</comment>